<feature type="domain" description="SGNH hydrolase-type esterase" evidence="2">
    <location>
        <begin position="198"/>
        <end position="381"/>
    </location>
</feature>
<keyword evidence="1" id="KW-0732">Signal</keyword>
<dbReference type="PANTHER" id="PTHR43784">
    <property type="entry name" value="GDSL-LIKE LIPASE/ACYLHYDROLASE, PUTATIVE (AFU_ORTHOLOGUE AFUA_2G00820)-RELATED"/>
    <property type="match status" value="1"/>
</dbReference>
<dbReference type="SUPFAM" id="SSF52266">
    <property type="entry name" value="SGNH hydrolase"/>
    <property type="match status" value="1"/>
</dbReference>
<proteinExistence type="predicted"/>
<dbReference type="Pfam" id="PF13472">
    <property type="entry name" value="Lipase_GDSL_2"/>
    <property type="match status" value="1"/>
</dbReference>
<evidence type="ECO:0000313" key="3">
    <source>
        <dbReference type="EMBL" id="MCM4083458.1"/>
    </source>
</evidence>
<protein>
    <submittedName>
        <fullName evidence="3">GDSL-type esterase/lipase family protein</fullName>
    </submittedName>
</protein>
<dbReference type="InterPro" id="IPR036514">
    <property type="entry name" value="SGNH_hydro_sf"/>
</dbReference>
<accession>A0ABT0YBP5</accession>
<dbReference type="Gene3D" id="2.60.120.260">
    <property type="entry name" value="Galactose-binding domain-like"/>
    <property type="match status" value="2"/>
</dbReference>
<dbReference type="EMBL" id="JAMQOL010000059">
    <property type="protein sequence ID" value="MCM4083458.1"/>
    <property type="molecule type" value="Genomic_DNA"/>
</dbReference>
<evidence type="ECO:0000313" key="4">
    <source>
        <dbReference type="Proteomes" id="UP001523216"/>
    </source>
</evidence>
<evidence type="ECO:0000259" key="2">
    <source>
        <dbReference type="Pfam" id="PF13472"/>
    </source>
</evidence>
<keyword evidence="4" id="KW-1185">Reference proteome</keyword>
<dbReference type="PANTHER" id="PTHR43784:SF2">
    <property type="entry name" value="GDSL-LIKE LIPASE_ACYLHYDROLASE, PUTATIVE (AFU_ORTHOLOGUE AFUA_2G00820)-RELATED"/>
    <property type="match status" value="1"/>
</dbReference>
<feature type="signal peptide" evidence="1">
    <location>
        <begin position="1"/>
        <end position="27"/>
    </location>
</feature>
<dbReference type="Proteomes" id="UP001523216">
    <property type="component" value="Unassembled WGS sequence"/>
</dbReference>
<evidence type="ECO:0000256" key="1">
    <source>
        <dbReference type="SAM" id="SignalP"/>
    </source>
</evidence>
<dbReference type="RefSeq" id="WP_251803157.1">
    <property type="nucleotide sequence ID" value="NZ_JAMQOL010000059.1"/>
</dbReference>
<reference evidence="3 4" key="1">
    <citation type="submission" date="2022-06" db="EMBL/GenBank/DDBJ databases">
        <title>Actinoplanes abujensis sp. nov., isolated from Nigerian arid soil.</title>
        <authorList>
            <person name="Ding P."/>
        </authorList>
    </citation>
    <scope>NUCLEOTIDE SEQUENCE [LARGE SCALE GENOMIC DNA]</scope>
    <source>
        <strain evidence="4">TRM88002</strain>
    </source>
</reference>
<dbReference type="InterPro" id="IPR013830">
    <property type="entry name" value="SGNH_hydro"/>
</dbReference>
<dbReference type="Gene3D" id="3.40.50.1110">
    <property type="entry name" value="SGNH hydrolase"/>
    <property type="match status" value="1"/>
</dbReference>
<dbReference type="InterPro" id="IPR053140">
    <property type="entry name" value="GDSL_Rv0518-like"/>
</dbReference>
<name>A0ABT0YBP5_9ACTN</name>
<feature type="chain" id="PRO_5045999382" evidence="1">
    <location>
        <begin position="28"/>
        <end position="647"/>
    </location>
</feature>
<sequence>MLRTLRQVLAAVTAVLVIPAVAGPAHAAADDLPWAGTWATAMQGTGPAVTDQTIRQIVHTSVGGPAVRVRLSNRFGPAPVTLADVHVAETLHTSDIVPGTSTRLTFDGSASVTIPAGGEVASDPATFAVAPDADVSVSFHVPGTAVATQHGAARQVNYAAPGNQSAAATLTGRQPRFSYVFLSGLDVRNPRVTGTVVAFGASITDGTSATENLNRRWPNRLATRLNDAGYQVGVLNQGISGNNLLRDGGGPAAVTRFQHDALDQPGVRWVIFSDDPINDINNYNPPVTLLTDGLSRLIAAAHARNVKFICSTLTPVKGLPSWTPAKEASRQAVNAFLRSPSSGCDGIVDQAAATGDPADPEMFRPAYDSGDHLHPNDAGLQAIADAVPLSLFGTPAGPAPISNPMVDDTGLTYDAGWRPSGNRGLGDWQDNIHFTSTAGAVAHHTFTGTGAELWAETNGDGGTMDIYVDDVFRSTVDLRSTGPRQVRQVVFRSTGLAHGTHTIRIVSGTAGRIAMVDALRILSDRTVNDTGAEYDSGWRHPAGRGLGDVDDDVHYTLVPGSTAEFFFYGTDIHLLSERNGDEGTMDVSIDGGPATVVDLHTTGARQVRQTVFTATGLNPTQRHRMTIVSTAAVPRIGMIDAFQVISR</sequence>
<gene>
    <name evidence="3" type="ORF">LXN57_38515</name>
</gene>
<organism evidence="3 4">
    <name type="scientific">Paractinoplanes hotanensis</name>
    <dbReference type="NCBI Taxonomy" id="2906497"/>
    <lineage>
        <taxon>Bacteria</taxon>
        <taxon>Bacillati</taxon>
        <taxon>Actinomycetota</taxon>
        <taxon>Actinomycetes</taxon>
        <taxon>Micromonosporales</taxon>
        <taxon>Micromonosporaceae</taxon>
        <taxon>Paractinoplanes</taxon>
    </lineage>
</organism>
<comment type="caution">
    <text evidence="3">The sequence shown here is derived from an EMBL/GenBank/DDBJ whole genome shotgun (WGS) entry which is preliminary data.</text>
</comment>